<dbReference type="Gene3D" id="3.40.50.720">
    <property type="entry name" value="NAD(P)-binding Rossmann-like Domain"/>
    <property type="match status" value="1"/>
</dbReference>
<dbReference type="SUPFAM" id="SSF51735">
    <property type="entry name" value="NAD(P)-binding Rossmann-fold domains"/>
    <property type="match status" value="1"/>
</dbReference>
<reference evidence="2 3" key="1">
    <citation type="submission" date="2019-02" db="EMBL/GenBank/DDBJ databases">
        <title>Deep-cultivation of Planctomycetes and their phenomic and genomic characterization uncovers novel biology.</title>
        <authorList>
            <person name="Wiegand S."/>
            <person name="Jogler M."/>
            <person name="Boedeker C."/>
            <person name="Pinto D."/>
            <person name="Vollmers J."/>
            <person name="Rivas-Marin E."/>
            <person name="Kohn T."/>
            <person name="Peeters S.H."/>
            <person name="Heuer A."/>
            <person name="Rast P."/>
            <person name="Oberbeckmann S."/>
            <person name="Bunk B."/>
            <person name="Jeske O."/>
            <person name="Meyerdierks A."/>
            <person name="Storesund J.E."/>
            <person name="Kallscheuer N."/>
            <person name="Luecker S."/>
            <person name="Lage O.M."/>
            <person name="Pohl T."/>
            <person name="Merkel B.J."/>
            <person name="Hornburger P."/>
            <person name="Mueller R.-W."/>
            <person name="Bruemmer F."/>
            <person name="Labrenz M."/>
            <person name="Spormann A.M."/>
            <person name="Op den Camp H."/>
            <person name="Overmann J."/>
            <person name="Amann R."/>
            <person name="Jetten M.S.M."/>
            <person name="Mascher T."/>
            <person name="Medema M.H."/>
            <person name="Devos D.P."/>
            <person name="Kaster A.-K."/>
            <person name="Ovreas L."/>
            <person name="Rohde M."/>
            <person name="Galperin M.Y."/>
            <person name="Jogler C."/>
        </authorList>
    </citation>
    <scope>NUCLEOTIDE SEQUENCE [LARGE SCALE GENOMIC DNA]</scope>
    <source>
        <strain evidence="2 3">HG66A1</strain>
    </source>
</reference>
<dbReference type="OrthoDB" id="9785845at2"/>
<keyword evidence="3" id="KW-1185">Reference proteome</keyword>
<sequence>MPQEFPETIENVAQLEELLSRPTPGVMEALQQTPGDLILLGIAGKMGPTLAQMILRADEAAGITRRVIGVSRFSDESSRQPLEDLGIETIKGDLLDSDFIQSLPDVPNVIYMAGMKFGATGNESLTWAMNTYLPALVCNKYRNSRITAFSTGNIYGLVPANGSGSVETDQPDPVGEYAMSCLGRERMFEHFSRTLEIPMTIIRLNYATECRYGVLVDLALQVYQEQTIDVSMGYVNVIWQGDANAMTLCSLPDATTPPAYLNVAGPRILKVREVCERFGELFGKPVQFTGSEARDALLNNGQYGHQKYGAPLVDVEQIFDWIAHWIQTDGPLLGKPTHFESRSGKF</sequence>
<protein>
    <recommendedName>
        <fullName evidence="1">NAD-dependent epimerase/dehydratase domain-containing protein</fullName>
    </recommendedName>
</protein>
<gene>
    <name evidence="2" type="ORF">HG66A1_36450</name>
</gene>
<evidence type="ECO:0000259" key="1">
    <source>
        <dbReference type="Pfam" id="PF01370"/>
    </source>
</evidence>
<dbReference type="InterPro" id="IPR036291">
    <property type="entry name" value="NAD(P)-bd_dom_sf"/>
</dbReference>
<dbReference type="Proteomes" id="UP000320421">
    <property type="component" value="Chromosome"/>
</dbReference>
<dbReference type="Pfam" id="PF01370">
    <property type="entry name" value="Epimerase"/>
    <property type="match status" value="1"/>
</dbReference>
<name>A0A517PR46_9PLAN</name>
<dbReference type="InterPro" id="IPR001509">
    <property type="entry name" value="Epimerase_deHydtase"/>
</dbReference>
<evidence type="ECO:0000313" key="3">
    <source>
        <dbReference type="Proteomes" id="UP000320421"/>
    </source>
</evidence>
<accession>A0A517PR46</accession>
<proteinExistence type="predicted"/>
<organism evidence="2 3">
    <name type="scientific">Gimesia chilikensis</name>
    <dbReference type="NCBI Taxonomy" id="2605989"/>
    <lineage>
        <taxon>Bacteria</taxon>
        <taxon>Pseudomonadati</taxon>
        <taxon>Planctomycetota</taxon>
        <taxon>Planctomycetia</taxon>
        <taxon>Planctomycetales</taxon>
        <taxon>Planctomycetaceae</taxon>
        <taxon>Gimesia</taxon>
    </lineage>
</organism>
<evidence type="ECO:0000313" key="2">
    <source>
        <dbReference type="EMBL" id="QDT21842.1"/>
    </source>
</evidence>
<feature type="domain" description="NAD-dependent epimerase/dehydratase" evidence="1">
    <location>
        <begin position="38"/>
        <end position="204"/>
    </location>
</feature>
<dbReference type="RefSeq" id="WP_145186778.1">
    <property type="nucleotide sequence ID" value="NZ_CP036266.1"/>
</dbReference>
<dbReference type="EMBL" id="CP036266">
    <property type="protein sequence ID" value="QDT21842.1"/>
    <property type="molecule type" value="Genomic_DNA"/>
</dbReference>
<dbReference type="AlphaFoldDB" id="A0A517PR46"/>